<dbReference type="AlphaFoldDB" id="A0A2H9TAB3"/>
<dbReference type="PROSITE" id="PS00195">
    <property type="entry name" value="GLUTAREDOXIN_1"/>
    <property type="match status" value="1"/>
</dbReference>
<organism evidence="4">
    <name type="scientific">invertebrate metagenome</name>
    <dbReference type="NCBI Taxonomy" id="1711999"/>
    <lineage>
        <taxon>unclassified sequences</taxon>
        <taxon>metagenomes</taxon>
        <taxon>organismal metagenomes</taxon>
    </lineage>
</organism>
<proteinExistence type="predicted"/>
<accession>A0A2H9TAB3</accession>
<evidence type="ECO:0000259" key="3">
    <source>
        <dbReference type="Pfam" id="PF00462"/>
    </source>
</evidence>
<evidence type="ECO:0000313" key="4">
    <source>
        <dbReference type="EMBL" id="PJE80191.1"/>
    </source>
</evidence>
<dbReference type="Gene3D" id="3.40.30.10">
    <property type="entry name" value="Glutaredoxin"/>
    <property type="match status" value="1"/>
</dbReference>
<evidence type="ECO:0000256" key="1">
    <source>
        <dbReference type="ARBA" id="ARBA00023157"/>
    </source>
</evidence>
<dbReference type="EMBL" id="NSIT01000027">
    <property type="protein sequence ID" value="PJE80191.1"/>
    <property type="molecule type" value="Genomic_DNA"/>
</dbReference>
<dbReference type="InterPro" id="IPR036249">
    <property type="entry name" value="Thioredoxin-like_sf"/>
</dbReference>
<dbReference type="PRINTS" id="PR00160">
    <property type="entry name" value="GLUTAREDOXIN"/>
</dbReference>
<comment type="caution">
    <text evidence="4">The sequence shown here is derived from an EMBL/GenBank/DDBJ whole genome shotgun (WGS) entry which is preliminary data.</text>
</comment>
<reference evidence="4" key="1">
    <citation type="journal article" date="2017" name="Appl. Environ. Microbiol.">
        <title>Molecular characterization of an Endozoicomonas-like organism causing infection in king scallop Pecten maximus L.</title>
        <authorList>
            <person name="Cano I."/>
            <person name="van Aerle R."/>
            <person name="Ross S."/>
            <person name="Verner-Jeffreys D.W."/>
            <person name="Paley R.K."/>
            <person name="Rimmer G."/>
            <person name="Ryder D."/>
            <person name="Hooper P."/>
            <person name="Stone D."/>
            <person name="Feist S.W."/>
        </authorList>
    </citation>
    <scope>NUCLEOTIDE SEQUENCE</scope>
</reference>
<dbReference type="InterPro" id="IPR014025">
    <property type="entry name" value="Glutaredoxin_subgr"/>
</dbReference>
<evidence type="ECO:0000256" key="2">
    <source>
        <dbReference type="ARBA" id="ARBA00023284"/>
    </source>
</evidence>
<gene>
    <name evidence="4" type="primary">grxC</name>
    <name evidence="4" type="ORF">CI610_00804</name>
</gene>
<dbReference type="SUPFAM" id="SSF52833">
    <property type="entry name" value="Thioredoxin-like"/>
    <property type="match status" value="1"/>
</dbReference>
<sequence length="194" mass="21796">MTKVVITVYKWAGSWGPFRIRVPCGECTLTKDVILDTLACDLSDIPVKLVMHDWLNQWWKPLLKGGWHPPIVMVGDKVISQGEALNRGILTQAVIESHVQYTELVGNHIFGKEDCPHCKRASQLMEQAGIHFQYHDVIRDARALYEMLGRVKPIIGPKTPVTVPQIWIDGKYIGGADELAHIVRSTDYIKSGAE</sequence>
<feature type="domain" description="Glutaredoxin" evidence="3">
    <location>
        <begin position="109"/>
        <end position="173"/>
    </location>
</feature>
<protein>
    <submittedName>
        <fullName evidence="4">Glutaredoxin 3</fullName>
    </submittedName>
</protein>
<dbReference type="InterPro" id="IPR002109">
    <property type="entry name" value="Glutaredoxin"/>
</dbReference>
<dbReference type="InterPro" id="IPR011767">
    <property type="entry name" value="GLR_AS"/>
</dbReference>
<dbReference type="PROSITE" id="PS51354">
    <property type="entry name" value="GLUTAREDOXIN_2"/>
    <property type="match status" value="1"/>
</dbReference>
<keyword evidence="2" id="KW-0676">Redox-active center</keyword>
<keyword evidence="1" id="KW-1015">Disulfide bond</keyword>
<name>A0A2H9TAB3_9ZZZZ</name>
<dbReference type="Pfam" id="PF00462">
    <property type="entry name" value="Glutaredoxin"/>
    <property type="match status" value="1"/>
</dbReference>